<accession>A0AAV3P6V2</accession>
<dbReference type="GO" id="GO:0046983">
    <property type="term" value="F:protein dimerization activity"/>
    <property type="evidence" value="ECO:0007669"/>
    <property type="project" value="InterPro"/>
</dbReference>
<proteinExistence type="predicted"/>
<feature type="domain" description="MADS-box" evidence="6">
    <location>
        <begin position="1"/>
        <end position="52"/>
    </location>
</feature>
<protein>
    <recommendedName>
        <fullName evidence="6">MADS-box domain-containing protein</fullName>
    </recommendedName>
</protein>
<dbReference type="CDD" id="cd00266">
    <property type="entry name" value="MADS_SRF_like"/>
    <property type="match status" value="1"/>
</dbReference>
<dbReference type="GO" id="GO:0045944">
    <property type="term" value="P:positive regulation of transcription by RNA polymerase II"/>
    <property type="evidence" value="ECO:0007669"/>
    <property type="project" value="InterPro"/>
</dbReference>
<sequence>MARLKVAKGFITNDKSRSLKFAKRKQCLIKKITELSTLCDVRVGLILYEDKGNSNNSPEIFPEDPQAIEHLINKYREQPRADSKRWNTNLSTVMKSWKMKAEIDITKLQESMVVKEPTSPLLSHPSFDGTNLEDLSQGQLEEYGQLIDKHIENVNKAYECKKTQQKKVGKKSAARPSQNVDITTQAVAQPTQILDNTMPAPPPRVQIPPPIAVQQTIFNHPYHPMQYNMQLGALYEHQSIMPFVYPQNVSIPTTYQVNETSNFNDGFYNQMEPAASLSSSFQYDHHLHHAVGQYSMWYPPGNPKQPMVPYMQYYPGMLPSGDLAKWQMKYSSEGNFGPKNFPPC</sequence>
<evidence type="ECO:0000256" key="4">
    <source>
        <dbReference type="ARBA" id="ARBA00023163"/>
    </source>
</evidence>
<organism evidence="7 8">
    <name type="scientific">Lithospermum erythrorhizon</name>
    <name type="common">Purple gromwell</name>
    <name type="synonym">Lithospermum officinale var. erythrorhizon</name>
    <dbReference type="NCBI Taxonomy" id="34254"/>
    <lineage>
        <taxon>Eukaryota</taxon>
        <taxon>Viridiplantae</taxon>
        <taxon>Streptophyta</taxon>
        <taxon>Embryophyta</taxon>
        <taxon>Tracheophyta</taxon>
        <taxon>Spermatophyta</taxon>
        <taxon>Magnoliopsida</taxon>
        <taxon>eudicotyledons</taxon>
        <taxon>Gunneridae</taxon>
        <taxon>Pentapetalae</taxon>
        <taxon>asterids</taxon>
        <taxon>lamiids</taxon>
        <taxon>Boraginales</taxon>
        <taxon>Boraginaceae</taxon>
        <taxon>Boraginoideae</taxon>
        <taxon>Lithospermeae</taxon>
        <taxon>Lithospermum</taxon>
    </lineage>
</organism>
<dbReference type="Gene3D" id="3.40.1810.10">
    <property type="entry name" value="Transcription factor, MADS-box"/>
    <property type="match status" value="1"/>
</dbReference>
<evidence type="ECO:0000256" key="1">
    <source>
        <dbReference type="ARBA" id="ARBA00004123"/>
    </source>
</evidence>
<reference evidence="7 8" key="1">
    <citation type="submission" date="2024-01" db="EMBL/GenBank/DDBJ databases">
        <title>The complete chloroplast genome sequence of Lithospermum erythrorhizon: insights into the phylogenetic relationship among Boraginaceae species and the maternal lineages of purple gromwells.</title>
        <authorList>
            <person name="Okada T."/>
            <person name="Watanabe K."/>
        </authorList>
    </citation>
    <scope>NUCLEOTIDE SEQUENCE [LARGE SCALE GENOMIC DNA]</scope>
</reference>
<dbReference type="PANTHER" id="PTHR11945">
    <property type="entry name" value="MADS BOX PROTEIN"/>
    <property type="match status" value="1"/>
</dbReference>
<dbReference type="InterPro" id="IPR033897">
    <property type="entry name" value="SRF-like_MADS-box"/>
</dbReference>
<dbReference type="Proteomes" id="UP001454036">
    <property type="component" value="Unassembled WGS sequence"/>
</dbReference>
<dbReference type="SMART" id="SM00432">
    <property type="entry name" value="MADS"/>
    <property type="match status" value="1"/>
</dbReference>
<comment type="subcellular location">
    <subcellularLocation>
        <location evidence="1">Nucleus</location>
    </subcellularLocation>
</comment>
<comment type="caution">
    <text evidence="7">The sequence shown here is derived from an EMBL/GenBank/DDBJ whole genome shotgun (WGS) entry which is preliminary data.</text>
</comment>
<dbReference type="AlphaFoldDB" id="A0AAV3P6V2"/>
<dbReference type="PRINTS" id="PR00404">
    <property type="entry name" value="MADSDOMAIN"/>
</dbReference>
<dbReference type="PANTHER" id="PTHR11945:SF534">
    <property type="entry name" value="MYOCYTE-SPECIFIC ENHANCER FACTOR 2"/>
    <property type="match status" value="1"/>
</dbReference>
<dbReference type="SUPFAM" id="SSF55455">
    <property type="entry name" value="SRF-like"/>
    <property type="match status" value="1"/>
</dbReference>
<dbReference type="PROSITE" id="PS50066">
    <property type="entry name" value="MADS_BOX_2"/>
    <property type="match status" value="1"/>
</dbReference>
<dbReference type="GO" id="GO:0000981">
    <property type="term" value="F:DNA-binding transcription factor activity, RNA polymerase II-specific"/>
    <property type="evidence" value="ECO:0007669"/>
    <property type="project" value="InterPro"/>
</dbReference>
<name>A0AAV3P6V2_LITER</name>
<keyword evidence="8" id="KW-1185">Reference proteome</keyword>
<evidence type="ECO:0000313" key="7">
    <source>
        <dbReference type="EMBL" id="GAA0145970.1"/>
    </source>
</evidence>
<dbReference type="InterPro" id="IPR036879">
    <property type="entry name" value="TF_MADSbox_sf"/>
</dbReference>
<evidence type="ECO:0000256" key="2">
    <source>
        <dbReference type="ARBA" id="ARBA00023015"/>
    </source>
</evidence>
<evidence type="ECO:0000313" key="8">
    <source>
        <dbReference type="Proteomes" id="UP001454036"/>
    </source>
</evidence>
<dbReference type="Pfam" id="PF00319">
    <property type="entry name" value="SRF-TF"/>
    <property type="match status" value="1"/>
</dbReference>
<keyword evidence="5" id="KW-0539">Nucleus</keyword>
<evidence type="ECO:0000256" key="5">
    <source>
        <dbReference type="ARBA" id="ARBA00023242"/>
    </source>
</evidence>
<keyword evidence="3" id="KW-0238">DNA-binding</keyword>
<gene>
    <name evidence="7" type="ORF">LIER_06033</name>
</gene>
<dbReference type="EMBL" id="BAABME010000857">
    <property type="protein sequence ID" value="GAA0145970.1"/>
    <property type="molecule type" value="Genomic_DNA"/>
</dbReference>
<evidence type="ECO:0000256" key="3">
    <source>
        <dbReference type="ARBA" id="ARBA00023125"/>
    </source>
</evidence>
<evidence type="ECO:0000259" key="6">
    <source>
        <dbReference type="PROSITE" id="PS50066"/>
    </source>
</evidence>
<dbReference type="GO" id="GO:0000978">
    <property type="term" value="F:RNA polymerase II cis-regulatory region sequence-specific DNA binding"/>
    <property type="evidence" value="ECO:0007669"/>
    <property type="project" value="TreeGrafter"/>
</dbReference>
<dbReference type="GO" id="GO:0005634">
    <property type="term" value="C:nucleus"/>
    <property type="evidence" value="ECO:0007669"/>
    <property type="project" value="UniProtKB-SubCell"/>
</dbReference>
<keyword evidence="2" id="KW-0805">Transcription regulation</keyword>
<dbReference type="InterPro" id="IPR002100">
    <property type="entry name" value="TF_MADSbox"/>
</dbReference>
<keyword evidence="4" id="KW-0804">Transcription</keyword>